<dbReference type="Gene3D" id="3.10.20.30">
    <property type="match status" value="1"/>
</dbReference>
<feature type="domain" description="2Fe-2S ferredoxin-type" evidence="2">
    <location>
        <begin position="2"/>
        <end position="79"/>
    </location>
</feature>
<evidence type="ECO:0000313" key="3">
    <source>
        <dbReference type="EMBL" id="PKR89444.1"/>
    </source>
</evidence>
<name>A0A1I4TBG3_9HYPH</name>
<dbReference type="SUPFAM" id="SSF56003">
    <property type="entry name" value="Molybdenum cofactor-binding domain"/>
    <property type="match status" value="1"/>
</dbReference>
<dbReference type="Pfam" id="PF02738">
    <property type="entry name" value="MoCoBD_1"/>
    <property type="match status" value="1"/>
</dbReference>
<dbReference type="InterPro" id="IPR046867">
    <property type="entry name" value="AldOxase/xan_DH_MoCoBD2"/>
</dbReference>
<dbReference type="InterPro" id="IPR001041">
    <property type="entry name" value="2Fe-2S_ferredoxin-type"/>
</dbReference>
<dbReference type="AlphaFoldDB" id="A0A1I4TBG3"/>
<dbReference type="GO" id="GO:0051536">
    <property type="term" value="F:iron-sulfur cluster binding"/>
    <property type="evidence" value="ECO:0007669"/>
    <property type="project" value="InterPro"/>
</dbReference>
<dbReference type="GO" id="GO:0016491">
    <property type="term" value="F:oxidoreductase activity"/>
    <property type="evidence" value="ECO:0007669"/>
    <property type="project" value="UniProtKB-KW"/>
</dbReference>
<accession>A0A1I4TBG3</accession>
<dbReference type="Pfam" id="PF01315">
    <property type="entry name" value="Ald_Xan_dh_C"/>
    <property type="match status" value="1"/>
</dbReference>
<dbReference type="InterPro" id="IPR000674">
    <property type="entry name" value="Ald_Oxase/Xan_DH_a/b"/>
</dbReference>
<dbReference type="InterPro" id="IPR017697">
    <property type="entry name" value="Xdh"/>
</dbReference>
<gene>
    <name evidence="3" type="primary">xdh</name>
    <name evidence="3" type="ORF">CXZ10_08670</name>
</gene>
<dbReference type="InterPro" id="IPR037165">
    <property type="entry name" value="AldOxase/xan_DH_Mopterin-bd_sf"/>
</dbReference>
<sequence length="880" mass="92384">MPMITLTVNGRDHQLEVEADETLLSVLRDRLKVTSVKDACSGQGQCGCCLALIGGKPSKTCTLKAVAVKGRPVVTLEGVDAAERQLYADAFQAAAGVQCGFCTPGLVVRIKALTDAGEATDRQEIAAALDGHLCRCTGYKKVIDAVELIRDVKAGVKPHPQPTADGGVGQPVERFRGGDLALGDRPFLADIDVPGLLHGAFVLSPHARARVNSIDLSKALAHPGVVRIATADDVPGDRWVGQIKKDWPVFVAVGEEVRYVGDVIAAVAAETPRAARAAAALVAVDYTVLEPTLSPEEALKPGARQVNPRQPNLLSETVIERGDADAALAASAHVVSGTWQTQRIEHLFLEPEACLAVPLEDGRLHLYSQGQGVFEDRKAVAGVLGEPVDNIFVELVPTGGAFGGKEDMTVQAQTAVLARLTGRPVRLVLSREESVRVHPKRHPMKMAYSVGCDAEGHITAAKIDILGDSGCYASVGDKVLERAAGHACGPYRVPALSIHSIAAYTNNPPCGAMRGFGVNQTSFAMEGCLDLLAEKVGIDGWEMRWRNGVRVGDVFSSGQILEKSVGLEKSLLAVKDAYYAAKAEGKAVGIACAVKNSGIGNGALEWGKCRLEIEAEDRIGLHIGFTEMGQGLLTISAQSAAEVTGLPSSIFVPQVNSRFDVGVGQTTGSRGTLLAGNAVIKAAKALRAALDEGKTLKDLVGEVFAGDILIDDTTAPGQLKNGKIKTHTAFGWATQVAILDDTGRVAKVVAAHDVGKALNPKLAEGQIEGAVHMGLGYALTEQLPCEDGMPVTANVREIGVLRASDMPEVEVILIEEHEPEGPFGAKGIGEIGLVPTAGAVAAALAAFDGVRRTVLPMIDSPAARALSVGLDPALDRSQWH</sequence>
<comment type="caution">
    <text evidence="3">The sequence shown here is derived from an EMBL/GenBank/DDBJ whole genome shotgun (WGS) entry which is preliminary data.</text>
</comment>
<dbReference type="CDD" id="cd00207">
    <property type="entry name" value="fer2"/>
    <property type="match status" value="1"/>
</dbReference>
<dbReference type="SUPFAM" id="SSF54292">
    <property type="entry name" value="2Fe-2S ferredoxin-like"/>
    <property type="match status" value="1"/>
</dbReference>
<dbReference type="SUPFAM" id="SSF54665">
    <property type="entry name" value="CO dehydrogenase molybdoprotein N-domain-like"/>
    <property type="match status" value="1"/>
</dbReference>
<dbReference type="NCBIfam" id="TIGR03311">
    <property type="entry name" value="Se_dep_XDH"/>
    <property type="match status" value="1"/>
</dbReference>
<dbReference type="SUPFAM" id="SSF47741">
    <property type="entry name" value="CO dehydrogenase ISP C-domain like"/>
    <property type="match status" value="1"/>
</dbReference>
<dbReference type="InterPro" id="IPR002888">
    <property type="entry name" value="2Fe-2S-bd"/>
</dbReference>
<keyword evidence="4" id="KW-1185">Reference proteome</keyword>
<dbReference type="InterPro" id="IPR036856">
    <property type="entry name" value="Ald_Oxase/Xan_DH_a/b_sf"/>
</dbReference>
<dbReference type="InterPro" id="IPR012675">
    <property type="entry name" value="Beta-grasp_dom_sf"/>
</dbReference>
<evidence type="ECO:0000259" key="2">
    <source>
        <dbReference type="PROSITE" id="PS51085"/>
    </source>
</evidence>
<dbReference type="OrthoDB" id="9763985at2"/>
<dbReference type="SMART" id="SM01008">
    <property type="entry name" value="Ald_Xan_dh_C"/>
    <property type="match status" value="1"/>
</dbReference>
<dbReference type="Gene3D" id="3.90.1170.50">
    <property type="entry name" value="Aldehyde oxidase/xanthine dehydrogenase, a/b hammerhead"/>
    <property type="match status" value="1"/>
</dbReference>
<dbReference type="InterPro" id="IPR036010">
    <property type="entry name" value="2Fe-2S_ferredoxin-like_sf"/>
</dbReference>
<comment type="similarity">
    <text evidence="1">Belongs to the xanthine dehydrogenase family.</text>
</comment>
<dbReference type="Gene3D" id="3.30.365.10">
    <property type="entry name" value="Aldehyde oxidase/xanthine dehydrogenase, molybdopterin binding domain"/>
    <property type="match status" value="4"/>
</dbReference>
<dbReference type="Proteomes" id="UP000233491">
    <property type="component" value="Unassembled WGS sequence"/>
</dbReference>
<reference evidence="3 4" key="1">
    <citation type="submission" date="2017-12" db="EMBL/GenBank/DDBJ databases">
        <title>Anaerobic carbon monoxide metabolism by Pleomorphomonas carboxyditropha sp. nov., a new mesophilic hydrogenogenic carboxidotroph.</title>
        <authorList>
            <person name="Esquivel-Elizondo S."/>
            <person name="Krajmalnik-Brown R."/>
        </authorList>
    </citation>
    <scope>NUCLEOTIDE SEQUENCE [LARGE SCALE GENOMIC DNA]</scope>
    <source>
        <strain evidence="3 4">R5-392</strain>
    </source>
</reference>
<dbReference type="Pfam" id="PF20256">
    <property type="entry name" value="MoCoBD_2"/>
    <property type="match status" value="1"/>
</dbReference>
<dbReference type="RefSeq" id="WP_101288754.1">
    <property type="nucleotide sequence ID" value="NZ_FOUQ01000005.1"/>
</dbReference>
<dbReference type="PROSITE" id="PS51085">
    <property type="entry name" value="2FE2S_FER_2"/>
    <property type="match status" value="1"/>
</dbReference>
<proteinExistence type="inferred from homology"/>
<dbReference type="PANTHER" id="PTHR11908:SF157">
    <property type="entry name" value="XANTHINE DEHYDROGENASE SUBUNIT D-RELATED"/>
    <property type="match status" value="1"/>
</dbReference>
<dbReference type="InterPro" id="IPR016208">
    <property type="entry name" value="Ald_Oxase/xanthine_DH-like"/>
</dbReference>
<protein>
    <submittedName>
        <fullName evidence="3">Selenium-dependent xanthine dehydrogenase</fullName>
    </submittedName>
</protein>
<evidence type="ECO:0000313" key="4">
    <source>
        <dbReference type="Proteomes" id="UP000233491"/>
    </source>
</evidence>
<dbReference type="Pfam" id="PF00111">
    <property type="entry name" value="Fer2"/>
    <property type="match status" value="1"/>
</dbReference>
<dbReference type="Pfam" id="PF01799">
    <property type="entry name" value="Fer2_2"/>
    <property type="match status" value="1"/>
</dbReference>
<dbReference type="InterPro" id="IPR008274">
    <property type="entry name" value="AldOxase/xan_DH_MoCoBD1"/>
</dbReference>
<organism evidence="3 4">
    <name type="scientific">Pleomorphomonas diazotrophica</name>
    <dbReference type="NCBI Taxonomy" id="1166257"/>
    <lineage>
        <taxon>Bacteria</taxon>
        <taxon>Pseudomonadati</taxon>
        <taxon>Pseudomonadota</taxon>
        <taxon>Alphaproteobacteria</taxon>
        <taxon>Hyphomicrobiales</taxon>
        <taxon>Pleomorphomonadaceae</taxon>
        <taxon>Pleomorphomonas</taxon>
    </lineage>
</organism>
<dbReference type="GO" id="GO:0005506">
    <property type="term" value="F:iron ion binding"/>
    <property type="evidence" value="ECO:0007669"/>
    <property type="project" value="InterPro"/>
</dbReference>
<dbReference type="Gene3D" id="1.10.150.120">
    <property type="entry name" value="[2Fe-2S]-binding domain"/>
    <property type="match status" value="1"/>
</dbReference>
<dbReference type="InterPro" id="IPR036884">
    <property type="entry name" value="2Fe-2S-bd_dom_sf"/>
</dbReference>
<dbReference type="EMBL" id="PJNW01000005">
    <property type="protein sequence ID" value="PKR89444.1"/>
    <property type="molecule type" value="Genomic_DNA"/>
</dbReference>
<dbReference type="PANTHER" id="PTHR11908">
    <property type="entry name" value="XANTHINE DEHYDROGENASE"/>
    <property type="match status" value="1"/>
</dbReference>
<evidence type="ECO:0000256" key="1">
    <source>
        <dbReference type="ARBA" id="ARBA00006849"/>
    </source>
</evidence>